<evidence type="ECO:0000256" key="6">
    <source>
        <dbReference type="SAM" id="MobiDB-lite"/>
    </source>
</evidence>
<dbReference type="PANTHER" id="PTHR43374">
    <property type="entry name" value="FLAVIN PRENYLTRANSFERASE"/>
    <property type="match status" value="1"/>
</dbReference>
<gene>
    <name evidence="8" type="ORF">ACFP1B_34160</name>
</gene>
<comment type="caution">
    <text evidence="8">The sequence shown here is derived from an EMBL/GenBank/DDBJ whole genome shotgun (WGS) entry which is preliminary data.</text>
</comment>
<comment type="function">
    <text evidence="5">Involved in the non-oxidative decarboxylation and detoxification of phenolic derivatives. Flavin prenyltransferase that catalyzes the synthesis of the prenylated FMN cofactor (prenyl-FMN) for phenolic acid decarboxylase.</text>
</comment>
<keyword evidence="3 5" id="KW-0288">FMN</keyword>
<feature type="binding site" evidence="5">
    <location>
        <position position="35"/>
    </location>
    <ligand>
        <name>FMN</name>
        <dbReference type="ChEBI" id="CHEBI:58210"/>
    </ligand>
</feature>
<dbReference type="EC" id="2.5.1.129" evidence="5"/>
<dbReference type="SUPFAM" id="SSF52507">
    <property type="entry name" value="Homo-oligomeric flavin-containing Cys decarboxylases, HFCD"/>
    <property type="match status" value="1"/>
</dbReference>
<comment type="similarity">
    <text evidence="5">Belongs to the UbiX/PAD1 family. YclB subfamily.</text>
</comment>
<dbReference type="NCBIfam" id="NF004685">
    <property type="entry name" value="PRK06029.1"/>
    <property type="match status" value="1"/>
</dbReference>
<dbReference type="NCBIfam" id="TIGR00421">
    <property type="entry name" value="ubiX_pad"/>
    <property type="match status" value="1"/>
</dbReference>
<evidence type="ECO:0000256" key="5">
    <source>
        <dbReference type="HAMAP-Rule" id="MF_01986"/>
    </source>
</evidence>
<evidence type="ECO:0000256" key="2">
    <source>
        <dbReference type="ARBA" id="ARBA00022630"/>
    </source>
</evidence>
<organism evidence="8 9">
    <name type="scientific">Streptomyces pulveraceus</name>
    <dbReference type="NCBI Taxonomy" id="68258"/>
    <lineage>
        <taxon>Bacteria</taxon>
        <taxon>Bacillati</taxon>
        <taxon>Actinomycetota</taxon>
        <taxon>Actinomycetes</taxon>
        <taxon>Kitasatosporales</taxon>
        <taxon>Streptomycetaceae</taxon>
        <taxon>Streptomyces</taxon>
    </lineage>
</organism>
<feature type="binding site" evidence="5">
    <location>
        <begin position="86"/>
        <end position="89"/>
    </location>
    <ligand>
        <name>FMN</name>
        <dbReference type="ChEBI" id="CHEBI:58210"/>
    </ligand>
</feature>
<feature type="domain" description="Flavoprotein" evidence="7">
    <location>
        <begin position="1"/>
        <end position="171"/>
    </location>
</feature>
<dbReference type="Proteomes" id="UP001596200">
    <property type="component" value="Unassembled WGS sequence"/>
</dbReference>
<keyword evidence="9" id="KW-1185">Reference proteome</keyword>
<keyword evidence="5" id="KW-0216">Detoxification</keyword>
<feature type="binding site" evidence="5">
    <location>
        <begin position="9"/>
        <end position="11"/>
    </location>
    <ligand>
        <name>FMN</name>
        <dbReference type="ChEBI" id="CHEBI:58210"/>
    </ligand>
</feature>
<dbReference type="HAMAP" id="MF_01986">
    <property type="entry name" value="ubiX_pad_yclB"/>
    <property type="match status" value="1"/>
</dbReference>
<reference evidence="9" key="1">
    <citation type="journal article" date="2019" name="Int. J. Syst. Evol. Microbiol.">
        <title>The Global Catalogue of Microorganisms (GCM) 10K type strain sequencing project: providing services to taxonomists for standard genome sequencing and annotation.</title>
        <authorList>
            <consortium name="The Broad Institute Genomics Platform"/>
            <consortium name="The Broad Institute Genome Sequencing Center for Infectious Disease"/>
            <person name="Wu L."/>
            <person name="Ma J."/>
        </authorList>
    </citation>
    <scope>NUCLEOTIDE SEQUENCE [LARGE SCALE GENOMIC DNA]</scope>
    <source>
        <strain evidence="9">JCM 4147</strain>
    </source>
</reference>
<dbReference type="RefSeq" id="WP_344515124.1">
    <property type="nucleotide sequence ID" value="NZ_BAAATU010000032.1"/>
</dbReference>
<keyword evidence="2 5" id="KW-0285">Flavoprotein</keyword>
<evidence type="ECO:0000313" key="8">
    <source>
        <dbReference type="EMBL" id="MFC5918437.1"/>
    </source>
</evidence>
<protein>
    <recommendedName>
        <fullName evidence="5">Probable UbiX-like flavin prenyltransferase</fullName>
        <ecNumber evidence="5">2.5.1.129</ecNumber>
    </recommendedName>
    <alternativeName>
        <fullName evidence="5">Phenolic acid decarboxylase subunit B</fullName>
        <shortName evidence="5">PAD</shortName>
    </alternativeName>
</protein>
<dbReference type="PANTHER" id="PTHR43374:SF1">
    <property type="entry name" value="FLAVIN PRENYLTRANSFERASE PAD1, MITOCHONDRIAL"/>
    <property type="match status" value="1"/>
</dbReference>
<evidence type="ECO:0000256" key="1">
    <source>
        <dbReference type="ARBA" id="ARBA00022602"/>
    </source>
</evidence>
<evidence type="ECO:0000313" key="9">
    <source>
        <dbReference type="Proteomes" id="UP001596200"/>
    </source>
</evidence>
<evidence type="ECO:0000259" key="7">
    <source>
        <dbReference type="Pfam" id="PF02441"/>
    </source>
</evidence>
<keyword evidence="5" id="KW-0058">Aromatic hydrocarbons catabolism</keyword>
<dbReference type="InterPro" id="IPR003382">
    <property type="entry name" value="Flavoprotein"/>
</dbReference>
<name>A0ABW1GXS2_9ACTN</name>
<dbReference type="EMBL" id="JBHSPU010000039">
    <property type="protein sequence ID" value="MFC5918437.1"/>
    <property type="molecule type" value="Genomic_DNA"/>
</dbReference>
<keyword evidence="1 5" id="KW-0637">Prenyltransferase</keyword>
<dbReference type="InterPro" id="IPR032901">
    <property type="entry name" value="UbiX_pad_YclB"/>
</dbReference>
<dbReference type="Pfam" id="PF02441">
    <property type="entry name" value="Flavoprotein"/>
    <property type="match status" value="1"/>
</dbReference>
<comment type="subunit">
    <text evidence="5">Homododecamer.</text>
</comment>
<dbReference type="InterPro" id="IPR036551">
    <property type="entry name" value="Flavin_trans-like"/>
</dbReference>
<comment type="catalytic activity">
    <reaction evidence="5">
        <text>dimethylallyl phosphate + FMNH2 = prenylated FMNH2 + phosphate</text>
        <dbReference type="Rhea" id="RHEA:37743"/>
        <dbReference type="ChEBI" id="CHEBI:43474"/>
        <dbReference type="ChEBI" id="CHEBI:57618"/>
        <dbReference type="ChEBI" id="CHEBI:87467"/>
        <dbReference type="ChEBI" id="CHEBI:88052"/>
        <dbReference type="EC" id="2.5.1.129"/>
    </reaction>
</comment>
<sequence length="221" mass="23608">MRLVVAMTGATGAPIGVRLLEALGGLGVETHLVVSRWARTTLAQETPYTLREVEALASVCHSPDDQGAPISSGSFRTDGMAVVPCSMKTLAAIRTGQGEGLIGRAADVMLKERRRLVLVARETPLSAVHLENMLDLTRMGAVIMPPVPAFYNQPDGIADIVEHLVVRVLDQFGLELPTARRWQGFTAATAARPARRDRHGTTGGPRRPASPVASPEHPTAL</sequence>
<accession>A0ABW1GXS2</accession>
<proteinExistence type="inferred from homology"/>
<keyword evidence="4 5" id="KW-0808">Transferase</keyword>
<dbReference type="Gene3D" id="3.40.50.1950">
    <property type="entry name" value="Flavin prenyltransferase-like"/>
    <property type="match status" value="1"/>
</dbReference>
<feature type="region of interest" description="Disordered" evidence="6">
    <location>
        <begin position="187"/>
        <end position="221"/>
    </location>
</feature>
<evidence type="ECO:0000256" key="4">
    <source>
        <dbReference type="ARBA" id="ARBA00022679"/>
    </source>
</evidence>
<feature type="binding site" evidence="5">
    <location>
        <position position="121"/>
    </location>
    <ligand>
        <name>FMN</name>
        <dbReference type="ChEBI" id="CHEBI:58210"/>
    </ligand>
</feature>
<dbReference type="InterPro" id="IPR004507">
    <property type="entry name" value="UbiX-like"/>
</dbReference>
<evidence type="ECO:0000256" key="3">
    <source>
        <dbReference type="ARBA" id="ARBA00022643"/>
    </source>
</evidence>
<dbReference type="HAMAP" id="MF_01984">
    <property type="entry name" value="ubiX_pad"/>
    <property type="match status" value="1"/>
</dbReference>